<dbReference type="GO" id="GO:0006310">
    <property type="term" value="P:DNA recombination"/>
    <property type="evidence" value="ECO:0007669"/>
    <property type="project" value="UniProtKB-KW"/>
</dbReference>
<dbReference type="InterPro" id="IPR044068">
    <property type="entry name" value="CB"/>
</dbReference>
<dbReference type="CDD" id="cd01185">
    <property type="entry name" value="INTN1_C_like"/>
    <property type="match status" value="1"/>
</dbReference>
<dbReference type="Gene3D" id="1.10.443.10">
    <property type="entry name" value="Intergrase catalytic core"/>
    <property type="match status" value="1"/>
</dbReference>
<evidence type="ECO:0000259" key="6">
    <source>
        <dbReference type="PROSITE" id="PS51900"/>
    </source>
</evidence>
<keyword evidence="4" id="KW-0233">DNA recombination</keyword>
<dbReference type="InterPro" id="IPR010998">
    <property type="entry name" value="Integrase_recombinase_N"/>
</dbReference>
<evidence type="ECO:0000313" key="9">
    <source>
        <dbReference type="Proteomes" id="UP000260759"/>
    </source>
</evidence>
<proteinExistence type="inferred from homology"/>
<evidence type="ECO:0000313" key="7">
    <source>
        <dbReference type="EMBL" id="RGN96723.1"/>
    </source>
</evidence>
<dbReference type="InterPro" id="IPR002104">
    <property type="entry name" value="Integrase_catalytic"/>
</dbReference>
<name>A0A396F1Y7_BACUN</name>
<evidence type="ECO:0000256" key="2">
    <source>
        <dbReference type="ARBA" id="ARBA00022908"/>
    </source>
</evidence>
<reference evidence="9 10" key="1">
    <citation type="submission" date="2018-08" db="EMBL/GenBank/DDBJ databases">
        <title>A genome reference for cultivated species of the human gut microbiota.</title>
        <authorList>
            <person name="Zou Y."/>
            <person name="Xue W."/>
            <person name="Luo G."/>
        </authorList>
    </citation>
    <scope>NUCLEOTIDE SEQUENCE [LARGE SCALE GENOMIC DNA]</scope>
    <source>
        <strain evidence="8 10">AF28-11</strain>
        <strain evidence="7 9">OM03-4</strain>
    </source>
</reference>
<dbReference type="Gene3D" id="1.10.150.130">
    <property type="match status" value="1"/>
</dbReference>
<comment type="similarity">
    <text evidence="1">Belongs to the 'phage' integrase family.</text>
</comment>
<evidence type="ECO:0000256" key="3">
    <source>
        <dbReference type="ARBA" id="ARBA00023125"/>
    </source>
</evidence>
<sequence>MASVKIKFRPSTTDGGQGTLFYRVIHNRIARQQKTGYRLHADEWDSNLSEVVLPSADGNRKTYLSEIRNSVAADIRRFHKVIDTLEVSGHAYSADDVMAGFTADEPGNLLFGFMESVIARLKALGKARTRETYTTTLSSFKRFRKGGDLLLDDMDSDMMVAYEAYLKRNGVSPNTSSFYMRNLRAVYNRAVEKGLVEQKFPFKHVYTGVEKTAKRAIPLMAVRKIKELDLSSSPALDFARNMFLFSFYTRGMSFVDMAYLRKKDLNNGILSYRRRKTGQQLFIKWEKCMQEIADKYNTEYSTYLLPVISPESGVEERKQYINTAHNVNRALKVIGKRLEIPVPLTMYVARHAWASIARSKNVPLSVISEGMGHDSEATTRIYLASLDTAAVDKANSLILKSL</sequence>
<evidence type="ECO:0000313" key="8">
    <source>
        <dbReference type="EMBL" id="RGQ50898.1"/>
    </source>
</evidence>
<dbReference type="SUPFAM" id="SSF56349">
    <property type="entry name" value="DNA breaking-rejoining enzymes"/>
    <property type="match status" value="1"/>
</dbReference>
<dbReference type="RefSeq" id="WP_117599635.1">
    <property type="nucleotide sequence ID" value="NZ_BAABZM010000001.1"/>
</dbReference>
<dbReference type="InterPro" id="IPR050090">
    <property type="entry name" value="Tyrosine_recombinase_XerCD"/>
</dbReference>
<dbReference type="InterPro" id="IPR011010">
    <property type="entry name" value="DNA_brk_join_enz"/>
</dbReference>
<evidence type="ECO:0000256" key="4">
    <source>
        <dbReference type="ARBA" id="ARBA00023172"/>
    </source>
</evidence>
<dbReference type="EMBL" id="QRTH01000005">
    <property type="protein sequence ID" value="RGQ50898.1"/>
    <property type="molecule type" value="Genomic_DNA"/>
</dbReference>
<organism evidence="8 10">
    <name type="scientific">Bacteroides uniformis</name>
    <dbReference type="NCBI Taxonomy" id="820"/>
    <lineage>
        <taxon>Bacteria</taxon>
        <taxon>Pseudomonadati</taxon>
        <taxon>Bacteroidota</taxon>
        <taxon>Bacteroidia</taxon>
        <taxon>Bacteroidales</taxon>
        <taxon>Bacteroidaceae</taxon>
        <taxon>Bacteroides</taxon>
    </lineage>
</organism>
<dbReference type="InterPro" id="IPR025269">
    <property type="entry name" value="SAM-like_dom"/>
</dbReference>
<feature type="domain" description="Core-binding (CB)" evidence="6">
    <location>
        <begin position="111"/>
        <end position="191"/>
    </location>
</feature>
<dbReference type="PROSITE" id="PS51900">
    <property type="entry name" value="CB"/>
    <property type="match status" value="1"/>
</dbReference>
<dbReference type="GO" id="GO:0003677">
    <property type="term" value="F:DNA binding"/>
    <property type="evidence" value="ECO:0007669"/>
    <property type="project" value="UniProtKB-UniRule"/>
</dbReference>
<dbReference type="GO" id="GO:0015074">
    <property type="term" value="P:DNA integration"/>
    <property type="evidence" value="ECO:0007669"/>
    <property type="project" value="UniProtKB-KW"/>
</dbReference>
<dbReference type="EMBL" id="QSVA01000002">
    <property type="protein sequence ID" value="RGN96723.1"/>
    <property type="molecule type" value="Genomic_DNA"/>
</dbReference>
<evidence type="ECO:0000313" key="10">
    <source>
        <dbReference type="Proteomes" id="UP000283680"/>
    </source>
</evidence>
<dbReference type="Proteomes" id="UP000283680">
    <property type="component" value="Unassembled WGS sequence"/>
</dbReference>
<dbReference type="PANTHER" id="PTHR30349">
    <property type="entry name" value="PHAGE INTEGRASE-RELATED"/>
    <property type="match status" value="1"/>
</dbReference>
<keyword evidence="2" id="KW-0229">DNA integration</keyword>
<dbReference type="PANTHER" id="PTHR30349:SF64">
    <property type="entry name" value="PROPHAGE INTEGRASE INTD-RELATED"/>
    <property type="match status" value="1"/>
</dbReference>
<evidence type="ECO:0000256" key="5">
    <source>
        <dbReference type="PROSITE-ProRule" id="PRU01248"/>
    </source>
</evidence>
<dbReference type="Pfam" id="PF00589">
    <property type="entry name" value="Phage_integrase"/>
    <property type="match status" value="1"/>
</dbReference>
<comment type="caution">
    <text evidence="8">The sequence shown here is derived from an EMBL/GenBank/DDBJ whole genome shotgun (WGS) entry which is preliminary data.</text>
</comment>
<accession>A0A396F1Y7</accession>
<dbReference type="Pfam" id="PF13102">
    <property type="entry name" value="Phage_int_SAM_5"/>
    <property type="match status" value="1"/>
</dbReference>
<evidence type="ECO:0000256" key="1">
    <source>
        <dbReference type="ARBA" id="ARBA00008857"/>
    </source>
</evidence>
<dbReference type="InterPro" id="IPR013762">
    <property type="entry name" value="Integrase-like_cat_sf"/>
</dbReference>
<keyword evidence="3 5" id="KW-0238">DNA-binding</keyword>
<gene>
    <name evidence="8" type="ORF">DWY92_11515</name>
    <name evidence="7" type="ORF">DXB37_03550</name>
</gene>
<protein>
    <submittedName>
        <fullName evidence="8">Site-specific integrase</fullName>
    </submittedName>
</protein>
<dbReference type="AlphaFoldDB" id="A0A396F1Y7"/>
<dbReference type="Proteomes" id="UP000260759">
    <property type="component" value="Unassembled WGS sequence"/>
</dbReference>